<reference evidence="6" key="2">
    <citation type="submission" date="2016-11" db="EMBL/GenBank/DDBJ databases">
        <authorList>
            <person name="Jaros S."/>
            <person name="Januszkiewicz K."/>
            <person name="Wedrychowicz H."/>
        </authorList>
    </citation>
    <scope>NUCLEOTIDE SEQUENCE [LARGE SCALE GENOMIC DNA]</scope>
    <source>
        <strain evidence="6">DSM 27989</strain>
    </source>
</reference>
<dbReference type="EMBL" id="BMFL01000017">
    <property type="protein sequence ID" value="GGF06219.1"/>
    <property type="molecule type" value="Genomic_DNA"/>
</dbReference>
<keyword evidence="2" id="KW-0472">Membrane</keyword>
<evidence type="ECO:0000259" key="4">
    <source>
        <dbReference type="Pfam" id="PF04355"/>
    </source>
</evidence>
<evidence type="ECO:0000256" key="3">
    <source>
        <dbReference type="SAM" id="SignalP"/>
    </source>
</evidence>
<reference evidence="5" key="1">
    <citation type="journal article" date="2014" name="Int. J. Syst. Evol. Microbiol.">
        <title>Complete genome of a new Firmicutes species belonging to the dominant human colonic microbiota ('Ruminococcus bicirculans') reveals two chromosomes and a selective capacity to utilize plant glucans.</title>
        <authorList>
            <consortium name="NISC Comparative Sequencing Program"/>
            <person name="Wegmann U."/>
            <person name="Louis P."/>
            <person name="Goesmann A."/>
            <person name="Henrissat B."/>
            <person name="Duncan S.H."/>
            <person name="Flint H.J."/>
        </authorList>
    </citation>
    <scope>NUCLEOTIDE SEQUENCE</scope>
    <source>
        <strain evidence="5">CGMCC 1.12707</strain>
    </source>
</reference>
<dbReference type="AlphaFoldDB" id="A0A1M7CFQ3"/>
<proteinExistence type="predicted"/>
<dbReference type="Proteomes" id="UP000650994">
    <property type="component" value="Unassembled WGS sequence"/>
</dbReference>
<dbReference type="STRING" id="1434701.SAMN05443634_11361"/>
<dbReference type="PROSITE" id="PS51257">
    <property type="entry name" value="PROKAR_LIPOPROTEIN"/>
    <property type="match status" value="1"/>
</dbReference>
<dbReference type="EMBL" id="FRBH01000013">
    <property type="protein sequence ID" value="SHL66037.1"/>
    <property type="molecule type" value="Genomic_DNA"/>
</dbReference>
<sequence length="106" mass="11708">MKKILLLSIITIFLSCSKTANFDKLEVGMTSKEVIDLVGEPMEKTDFFGAEMWIYKVGDSGHMVTISSDTITGHKSSEELAESLKGLDKDFEKMAEGIENIDNGVE</sequence>
<evidence type="ECO:0000313" key="7">
    <source>
        <dbReference type="Proteomes" id="UP000184120"/>
    </source>
</evidence>
<dbReference type="RefSeq" id="WP_072933921.1">
    <property type="nucleotide sequence ID" value="NZ_BMFL01000017.1"/>
</dbReference>
<keyword evidence="8" id="KW-1185">Reference proteome</keyword>
<gene>
    <name evidence="5" type="ORF">GCM10010984_24360</name>
    <name evidence="6" type="ORF">SAMN05443634_11361</name>
</gene>
<feature type="chain" id="PRO_5012703361" evidence="3">
    <location>
        <begin position="21"/>
        <end position="106"/>
    </location>
</feature>
<dbReference type="Gene3D" id="3.30.1450.10">
    <property type="match status" value="1"/>
</dbReference>
<feature type="domain" description="Outer membrane protein assembly factor BamE" evidence="4">
    <location>
        <begin position="20"/>
        <end position="56"/>
    </location>
</feature>
<dbReference type="GO" id="GO:0019867">
    <property type="term" value="C:outer membrane"/>
    <property type="evidence" value="ECO:0007669"/>
    <property type="project" value="InterPro"/>
</dbReference>
<evidence type="ECO:0000256" key="1">
    <source>
        <dbReference type="ARBA" id="ARBA00022729"/>
    </source>
</evidence>
<dbReference type="InterPro" id="IPR037873">
    <property type="entry name" value="BamE-like"/>
</dbReference>
<accession>A0A1M7CFQ3</accession>
<organism evidence="6 7">
    <name type="scientific">Chishuiella changwenlii</name>
    <dbReference type="NCBI Taxonomy" id="1434701"/>
    <lineage>
        <taxon>Bacteria</taxon>
        <taxon>Pseudomonadati</taxon>
        <taxon>Bacteroidota</taxon>
        <taxon>Flavobacteriia</taxon>
        <taxon>Flavobacteriales</taxon>
        <taxon>Weeksellaceae</taxon>
        <taxon>Chishuiella</taxon>
    </lineage>
</organism>
<name>A0A1M7CFQ3_9FLAO</name>
<dbReference type="Pfam" id="PF04355">
    <property type="entry name" value="BamE"/>
    <property type="match status" value="1"/>
</dbReference>
<evidence type="ECO:0000256" key="2">
    <source>
        <dbReference type="ARBA" id="ARBA00023136"/>
    </source>
</evidence>
<dbReference type="Proteomes" id="UP000184120">
    <property type="component" value="Unassembled WGS sequence"/>
</dbReference>
<dbReference type="InterPro" id="IPR007450">
    <property type="entry name" value="BamE_dom"/>
</dbReference>
<reference evidence="8" key="4">
    <citation type="journal article" date="2019" name="Int. J. Syst. Evol. Microbiol.">
        <title>The Global Catalogue of Microorganisms (GCM) 10K type strain sequencing project: providing services to taxonomists for standard genome sequencing and annotation.</title>
        <authorList>
            <consortium name="The Broad Institute Genomics Platform"/>
            <consortium name="The Broad Institute Genome Sequencing Center for Infectious Disease"/>
            <person name="Wu L."/>
            <person name="Ma J."/>
        </authorList>
    </citation>
    <scope>NUCLEOTIDE SEQUENCE [LARGE SCALE GENOMIC DNA]</scope>
    <source>
        <strain evidence="8">CGMCC 1.12707</strain>
    </source>
</reference>
<protein>
    <submittedName>
        <fullName evidence="6">SmpA / OmlA family protein</fullName>
    </submittedName>
</protein>
<evidence type="ECO:0000313" key="5">
    <source>
        <dbReference type="EMBL" id="GGF06219.1"/>
    </source>
</evidence>
<reference evidence="5" key="5">
    <citation type="submission" date="2024-05" db="EMBL/GenBank/DDBJ databases">
        <authorList>
            <person name="Sun Q."/>
            <person name="Zhou Y."/>
        </authorList>
    </citation>
    <scope>NUCLEOTIDE SEQUENCE</scope>
    <source>
        <strain evidence="5">CGMCC 1.12707</strain>
    </source>
</reference>
<reference evidence="7" key="3">
    <citation type="submission" date="2016-11" db="EMBL/GenBank/DDBJ databases">
        <authorList>
            <person name="Varghese N."/>
            <person name="Submissions S."/>
        </authorList>
    </citation>
    <scope>NUCLEOTIDE SEQUENCE [LARGE SCALE GENOMIC DNA]</scope>
    <source>
        <strain evidence="7">DSM 27989</strain>
    </source>
</reference>
<evidence type="ECO:0000313" key="8">
    <source>
        <dbReference type="Proteomes" id="UP000650994"/>
    </source>
</evidence>
<feature type="signal peptide" evidence="3">
    <location>
        <begin position="1"/>
        <end position="20"/>
    </location>
</feature>
<keyword evidence="1 3" id="KW-0732">Signal</keyword>
<evidence type="ECO:0000313" key="6">
    <source>
        <dbReference type="EMBL" id="SHL66037.1"/>
    </source>
</evidence>